<dbReference type="Pfam" id="PF02338">
    <property type="entry name" value="OTU"/>
    <property type="match status" value="1"/>
</dbReference>
<dbReference type="EMBL" id="JARQWQ010000010">
    <property type="protein sequence ID" value="KAK2569012.1"/>
    <property type="molecule type" value="Genomic_DNA"/>
</dbReference>
<comment type="catalytic activity">
    <reaction evidence="1 9">
        <text>Thiol-dependent hydrolysis of ester, thioester, amide, peptide and isopeptide bonds formed by the C-terminal Gly of ubiquitin (a 76-residue protein attached to proteins as an intracellular targeting signal).</text>
        <dbReference type="EC" id="3.4.19.12"/>
    </reaction>
</comment>
<protein>
    <recommendedName>
        <fullName evidence="9">Ubiquitin thioesterase OTU</fullName>
        <ecNumber evidence="9">3.4.19.12</ecNumber>
    </recommendedName>
</protein>
<dbReference type="InterPro" id="IPR057766">
    <property type="entry name" value="Znf-C2H2_OTU1-like_C"/>
</dbReference>
<dbReference type="Pfam" id="PF21403">
    <property type="entry name" value="OTU1_UBXL"/>
    <property type="match status" value="1"/>
</dbReference>
<evidence type="ECO:0000256" key="8">
    <source>
        <dbReference type="ARBA" id="ARBA00022833"/>
    </source>
</evidence>
<comment type="function">
    <text evidence="9">Hydrolase that can remove conjugated ubiquitin from proteins and may therefore play an important regulatory role at the level of protein turnover by preventing degradation.</text>
</comment>
<feature type="domain" description="OTU" evidence="10">
    <location>
        <begin position="76"/>
        <end position="165"/>
    </location>
</feature>
<comment type="subcellular location">
    <subcellularLocation>
        <location evidence="9">Cytoplasm</location>
    </subcellularLocation>
</comment>
<dbReference type="CDD" id="cd22745">
    <property type="entry name" value="OTU_OTU1"/>
    <property type="match status" value="1"/>
</dbReference>
<gene>
    <name evidence="13" type="ORF">P5673_005890</name>
</gene>
<keyword evidence="7 9" id="KW-0788">Thiol protease</keyword>
<sequence>MAPLVLRCQYRGGRRNNLEGLLSSSTVADLLEKIWLMTEVPPHAQRILSGFPPKQLQWKTKDDLLSSVDISYVMLGDTSYASELRNLIAKSVSGDPQTYNPVFLGGSNSDYCNWILDKEHWGGAIELSILSKYYQAEIAVVDTESGRVDRFGEGSGYSNCVYLVYDGIHYDPLAVHSLSDPSNPLQTVFPVGDDTRLTEALEIAAAAKKRRQFTNLSQFSVRCLVCNTLLSGQQATQAHAVSTGHTNFGEV</sequence>
<proteinExistence type="predicted"/>
<keyword evidence="8" id="KW-0862">Zinc</keyword>
<dbReference type="GO" id="GO:0036503">
    <property type="term" value="P:ERAD pathway"/>
    <property type="evidence" value="ECO:0007669"/>
    <property type="project" value="TreeGrafter"/>
</dbReference>
<keyword evidence="14" id="KW-1185">Reference proteome</keyword>
<dbReference type="Proteomes" id="UP001249851">
    <property type="component" value="Unassembled WGS sequence"/>
</dbReference>
<feature type="domain" description="OTU1-like C-terminal C2H2-type zinc finger" evidence="12">
    <location>
        <begin position="218"/>
        <end position="251"/>
    </location>
</feature>
<evidence type="ECO:0000256" key="3">
    <source>
        <dbReference type="ARBA" id="ARBA00022723"/>
    </source>
</evidence>
<evidence type="ECO:0000256" key="4">
    <source>
        <dbReference type="ARBA" id="ARBA00022771"/>
    </source>
</evidence>
<dbReference type="InterPro" id="IPR038765">
    <property type="entry name" value="Papain-like_cys_pep_sf"/>
</dbReference>
<dbReference type="GO" id="GO:0004843">
    <property type="term" value="F:cysteine-type deubiquitinase activity"/>
    <property type="evidence" value="ECO:0007669"/>
    <property type="project" value="UniProtKB-UniRule"/>
</dbReference>
<dbReference type="PANTHER" id="PTHR13312:SF0">
    <property type="entry name" value="UBIQUITIN THIOESTERASE OTU1"/>
    <property type="match status" value="1"/>
</dbReference>
<dbReference type="PANTHER" id="PTHR13312">
    <property type="entry name" value="HIV-INDUCED PROTEIN-7-LIKE PROTEASE"/>
    <property type="match status" value="1"/>
</dbReference>
<accession>A0AAD9VCI1</accession>
<dbReference type="InterPro" id="IPR048857">
    <property type="entry name" value="OTU1_Ubl"/>
</dbReference>
<dbReference type="EC" id="3.4.19.12" evidence="9"/>
<evidence type="ECO:0000313" key="13">
    <source>
        <dbReference type="EMBL" id="KAK2569012.1"/>
    </source>
</evidence>
<reference evidence="13" key="1">
    <citation type="journal article" date="2023" name="G3 (Bethesda)">
        <title>Whole genome assembly and annotation of the endangered Caribbean coral Acropora cervicornis.</title>
        <authorList>
            <person name="Selwyn J.D."/>
            <person name="Vollmer S.V."/>
        </authorList>
    </citation>
    <scope>NUCLEOTIDE SEQUENCE</scope>
    <source>
        <strain evidence="13">K2</strain>
    </source>
</reference>
<dbReference type="Pfam" id="PF24560">
    <property type="entry name" value="zf-C2H2_OTU1_C"/>
    <property type="match status" value="1"/>
</dbReference>
<keyword evidence="6 9" id="KW-0378">Hydrolase</keyword>
<name>A0AAD9VCI1_ACRCE</name>
<evidence type="ECO:0000256" key="5">
    <source>
        <dbReference type="ARBA" id="ARBA00022786"/>
    </source>
</evidence>
<evidence type="ECO:0000313" key="14">
    <source>
        <dbReference type="Proteomes" id="UP001249851"/>
    </source>
</evidence>
<dbReference type="AlphaFoldDB" id="A0AAD9VCI1"/>
<keyword evidence="4" id="KW-0863">Zinc-finger</keyword>
<reference evidence="13" key="2">
    <citation type="journal article" date="2023" name="Science">
        <title>Genomic signatures of disease resistance in endangered staghorn corals.</title>
        <authorList>
            <person name="Vollmer S.V."/>
            <person name="Selwyn J.D."/>
            <person name="Despard B.A."/>
            <person name="Roesel C.L."/>
        </authorList>
    </citation>
    <scope>NUCLEOTIDE SEQUENCE</scope>
    <source>
        <strain evidence="13">K2</strain>
    </source>
</reference>
<evidence type="ECO:0000259" key="11">
    <source>
        <dbReference type="Pfam" id="PF21403"/>
    </source>
</evidence>
<dbReference type="GO" id="GO:0016579">
    <property type="term" value="P:protein deubiquitination"/>
    <property type="evidence" value="ECO:0007669"/>
    <property type="project" value="TreeGrafter"/>
</dbReference>
<evidence type="ECO:0000259" key="10">
    <source>
        <dbReference type="Pfam" id="PF02338"/>
    </source>
</evidence>
<feature type="domain" description="OTU1 Ubl" evidence="11">
    <location>
        <begin position="6"/>
        <end position="56"/>
    </location>
</feature>
<evidence type="ECO:0000259" key="12">
    <source>
        <dbReference type="Pfam" id="PF24560"/>
    </source>
</evidence>
<evidence type="ECO:0000256" key="2">
    <source>
        <dbReference type="ARBA" id="ARBA00022670"/>
    </source>
</evidence>
<dbReference type="InterPro" id="IPR003323">
    <property type="entry name" value="OTU_dom"/>
</dbReference>
<organism evidence="13 14">
    <name type="scientific">Acropora cervicornis</name>
    <name type="common">Staghorn coral</name>
    <dbReference type="NCBI Taxonomy" id="6130"/>
    <lineage>
        <taxon>Eukaryota</taxon>
        <taxon>Metazoa</taxon>
        <taxon>Cnidaria</taxon>
        <taxon>Anthozoa</taxon>
        <taxon>Hexacorallia</taxon>
        <taxon>Scleractinia</taxon>
        <taxon>Astrocoeniina</taxon>
        <taxon>Acroporidae</taxon>
        <taxon>Acropora</taxon>
    </lineage>
</organism>
<dbReference type="Gene3D" id="3.90.70.80">
    <property type="match status" value="1"/>
</dbReference>
<evidence type="ECO:0000256" key="1">
    <source>
        <dbReference type="ARBA" id="ARBA00000707"/>
    </source>
</evidence>
<dbReference type="GO" id="GO:0005829">
    <property type="term" value="C:cytosol"/>
    <property type="evidence" value="ECO:0007669"/>
    <property type="project" value="TreeGrafter"/>
</dbReference>
<evidence type="ECO:0000256" key="6">
    <source>
        <dbReference type="ARBA" id="ARBA00022801"/>
    </source>
</evidence>
<comment type="caution">
    <text evidence="13">The sequence shown here is derived from an EMBL/GenBank/DDBJ whole genome shotgun (WGS) entry which is preliminary data.</text>
</comment>
<evidence type="ECO:0000256" key="7">
    <source>
        <dbReference type="ARBA" id="ARBA00022807"/>
    </source>
</evidence>
<keyword evidence="5 9" id="KW-0833">Ubl conjugation pathway</keyword>
<keyword evidence="2" id="KW-0645">Protease</keyword>
<dbReference type="SUPFAM" id="SSF54001">
    <property type="entry name" value="Cysteine proteinases"/>
    <property type="match status" value="1"/>
</dbReference>
<keyword evidence="3" id="KW-0479">Metal-binding</keyword>
<keyword evidence="9" id="KW-0963">Cytoplasm</keyword>
<dbReference type="GO" id="GO:0005634">
    <property type="term" value="C:nucleus"/>
    <property type="evidence" value="ECO:0007669"/>
    <property type="project" value="TreeGrafter"/>
</dbReference>
<evidence type="ECO:0000256" key="9">
    <source>
        <dbReference type="RuleBase" id="RU367104"/>
    </source>
</evidence>
<dbReference type="GO" id="GO:0030968">
    <property type="term" value="P:endoplasmic reticulum unfolded protein response"/>
    <property type="evidence" value="ECO:0007669"/>
    <property type="project" value="TreeGrafter"/>
</dbReference>